<feature type="compositionally biased region" description="Pro residues" evidence="1">
    <location>
        <begin position="231"/>
        <end position="244"/>
    </location>
</feature>
<reference evidence="2 3" key="1">
    <citation type="journal article" date="2022" name="G3 (Bethesda)">
        <title>Enemy or ally: a genomic approach to elucidate the lifestyle of Phyllosticta citrichinaensis.</title>
        <authorList>
            <person name="Buijs V.A."/>
            <person name="Groenewald J.Z."/>
            <person name="Haridas S."/>
            <person name="LaButti K.M."/>
            <person name="Lipzen A."/>
            <person name="Martin F.M."/>
            <person name="Barry K."/>
            <person name="Grigoriev I.V."/>
            <person name="Crous P.W."/>
            <person name="Seidl M.F."/>
        </authorList>
    </citation>
    <scope>NUCLEOTIDE SEQUENCE [LARGE SCALE GENOMIC DNA]</scope>
    <source>
        <strain evidence="2 3">CBS 129764</strain>
    </source>
</reference>
<feature type="region of interest" description="Disordered" evidence="1">
    <location>
        <begin position="89"/>
        <end position="138"/>
    </location>
</feature>
<name>A0ABR1Y236_9PEZI</name>
<feature type="compositionally biased region" description="Low complexity" evidence="1">
    <location>
        <begin position="1"/>
        <end position="16"/>
    </location>
</feature>
<feature type="region of interest" description="Disordered" evidence="1">
    <location>
        <begin position="372"/>
        <end position="441"/>
    </location>
</feature>
<feature type="region of interest" description="Disordered" evidence="1">
    <location>
        <begin position="462"/>
        <end position="501"/>
    </location>
</feature>
<dbReference type="Proteomes" id="UP001456524">
    <property type="component" value="Unassembled WGS sequence"/>
</dbReference>
<feature type="compositionally biased region" description="Basic and acidic residues" evidence="1">
    <location>
        <begin position="207"/>
        <end position="216"/>
    </location>
</feature>
<organism evidence="2 3">
    <name type="scientific">Phyllosticta citrichinensis</name>
    <dbReference type="NCBI Taxonomy" id="1130410"/>
    <lineage>
        <taxon>Eukaryota</taxon>
        <taxon>Fungi</taxon>
        <taxon>Dikarya</taxon>
        <taxon>Ascomycota</taxon>
        <taxon>Pezizomycotina</taxon>
        <taxon>Dothideomycetes</taxon>
        <taxon>Dothideomycetes incertae sedis</taxon>
        <taxon>Botryosphaeriales</taxon>
        <taxon>Phyllostictaceae</taxon>
        <taxon>Phyllosticta</taxon>
    </lineage>
</organism>
<evidence type="ECO:0000313" key="3">
    <source>
        <dbReference type="Proteomes" id="UP001456524"/>
    </source>
</evidence>
<feature type="compositionally biased region" description="Basic and acidic residues" evidence="1">
    <location>
        <begin position="291"/>
        <end position="308"/>
    </location>
</feature>
<feature type="region of interest" description="Disordered" evidence="1">
    <location>
        <begin position="207"/>
        <end position="308"/>
    </location>
</feature>
<accession>A0ABR1Y236</accession>
<evidence type="ECO:0000256" key="1">
    <source>
        <dbReference type="SAM" id="MobiDB-lite"/>
    </source>
</evidence>
<feature type="compositionally biased region" description="Pro residues" evidence="1">
    <location>
        <begin position="55"/>
        <end position="65"/>
    </location>
</feature>
<evidence type="ECO:0000313" key="2">
    <source>
        <dbReference type="EMBL" id="KAK8175214.1"/>
    </source>
</evidence>
<dbReference type="EMBL" id="JBBWUH010000002">
    <property type="protein sequence ID" value="KAK8175214.1"/>
    <property type="molecule type" value="Genomic_DNA"/>
</dbReference>
<keyword evidence="3" id="KW-1185">Reference proteome</keyword>
<feature type="compositionally biased region" description="Low complexity" evidence="1">
    <location>
        <begin position="43"/>
        <end position="54"/>
    </location>
</feature>
<sequence>MSAPPRYRPSAAAPISHGRRPHPHPHSPASVAVPASAHRRPATTESTSSSSPSPSKRPPFPPSRMPAPLLSAQEYVALPPSVQRKYCSSFERQRLAERSTPGMNSPSPSPRRPQTSHSSQRSASQSRSHSATRKRLRKARNTLDCDVTQAEAQWFLSLPDKIIKTCLSRDEAILFAHRCEALIIDSDSEHGPTGDDADRRGRWLHEDASSHSHDPDAAAESPRPSNHISPRPLPARPSVSPRPTPLRKALPSTHGFARHSSAPPLPSPSALPLHHHSARPRAASNIVAPRHSGDANEPYAKHYQDPETRSKLREYLASTQKFDEVVEYGFPSSKPPVDRSAEAPRSDPYSRFASRDMQTFLRDDAVSFLSSSIDDESDEEHSSVADMDAPMTPLDHDEGFRAQLPESNKSSMDSRGGASQPWRPNGSHESHLNPFSQSLGNREMTLRMTLTRPELRADETELYGWQQSEDRKNDPLALQDLPPENDDKTGKHGPFAAHASKHTRLVRKFLGRVKKGK</sequence>
<comment type="caution">
    <text evidence="2">The sequence shown here is derived from an EMBL/GenBank/DDBJ whole genome shotgun (WGS) entry which is preliminary data.</text>
</comment>
<protein>
    <recommendedName>
        <fullName evidence="4">Mucin</fullName>
    </recommendedName>
</protein>
<feature type="compositionally biased region" description="Low complexity" evidence="1">
    <location>
        <begin position="112"/>
        <end position="129"/>
    </location>
</feature>
<proteinExistence type="predicted"/>
<feature type="compositionally biased region" description="Low complexity" evidence="1">
    <location>
        <begin position="27"/>
        <end position="36"/>
    </location>
</feature>
<evidence type="ECO:0008006" key="4">
    <source>
        <dbReference type="Google" id="ProtNLM"/>
    </source>
</evidence>
<feature type="region of interest" description="Disordered" evidence="1">
    <location>
        <begin position="1"/>
        <end position="72"/>
    </location>
</feature>
<gene>
    <name evidence="2" type="ORF">IWX90DRAFT_102646</name>
</gene>
<feature type="region of interest" description="Disordered" evidence="1">
    <location>
        <begin position="328"/>
        <end position="351"/>
    </location>
</feature>
<feature type="compositionally biased region" description="Basic and acidic residues" evidence="1">
    <location>
        <begin position="336"/>
        <end position="345"/>
    </location>
</feature>